<name>A0ABQ7NUZ9_BRACM</name>
<accession>A0ABQ7NUZ9</accession>
<dbReference type="EMBL" id="JADBGQ010000001">
    <property type="protein sequence ID" value="KAG5414687.1"/>
    <property type="molecule type" value="Genomic_DNA"/>
</dbReference>
<protein>
    <submittedName>
        <fullName evidence="2">Uncharacterized protein</fullName>
    </submittedName>
</protein>
<feature type="compositionally biased region" description="Polar residues" evidence="1">
    <location>
        <begin position="87"/>
        <end position="100"/>
    </location>
</feature>
<evidence type="ECO:0000313" key="3">
    <source>
        <dbReference type="Proteomes" id="UP000823674"/>
    </source>
</evidence>
<reference evidence="2 3" key="1">
    <citation type="submission" date="2021-03" db="EMBL/GenBank/DDBJ databases">
        <authorList>
            <person name="King G.J."/>
            <person name="Bancroft I."/>
            <person name="Baten A."/>
            <person name="Bloomfield J."/>
            <person name="Borpatragohain P."/>
            <person name="He Z."/>
            <person name="Irish N."/>
            <person name="Irwin J."/>
            <person name="Liu K."/>
            <person name="Mauleon R.P."/>
            <person name="Moore J."/>
            <person name="Morris R."/>
            <person name="Ostergaard L."/>
            <person name="Wang B."/>
            <person name="Wells R."/>
        </authorList>
    </citation>
    <scope>NUCLEOTIDE SEQUENCE [LARGE SCALE GENOMIC DNA]</scope>
    <source>
        <strain evidence="2">R-o-18</strain>
        <tissue evidence="2">Leaf</tissue>
    </source>
</reference>
<gene>
    <name evidence="2" type="primary">A01g505000.1_BraROA</name>
    <name evidence="2" type="ORF">IGI04_002254</name>
</gene>
<proteinExistence type="predicted"/>
<evidence type="ECO:0000313" key="2">
    <source>
        <dbReference type="EMBL" id="KAG5414687.1"/>
    </source>
</evidence>
<dbReference type="Proteomes" id="UP000823674">
    <property type="component" value="Chromosome A01"/>
</dbReference>
<evidence type="ECO:0000256" key="1">
    <source>
        <dbReference type="SAM" id="MobiDB-lite"/>
    </source>
</evidence>
<organism evidence="2 3">
    <name type="scientific">Brassica rapa subsp. trilocularis</name>
    <dbReference type="NCBI Taxonomy" id="1813537"/>
    <lineage>
        <taxon>Eukaryota</taxon>
        <taxon>Viridiplantae</taxon>
        <taxon>Streptophyta</taxon>
        <taxon>Embryophyta</taxon>
        <taxon>Tracheophyta</taxon>
        <taxon>Spermatophyta</taxon>
        <taxon>Magnoliopsida</taxon>
        <taxon>eudicotyledons</taxon>
        <taxon>Gunneridae</taxon>
        <taxon>Pentapetalae</taxon>
        <taxon>rosids</taxon>
        <taxon>malvids</taxon>
        <taxon>Brassicales</taxon>
        <taxon>Brassicaceae</taxon>
        <taxon>Brassiceae</taxon>
        <taxon>Brassica</taxon>
    </lineage>
</organism>
<keyword evidence="3" id="KW-1185">Reference proteome</keyword>
<comment type="caution">
    <text evidence="2">The sequence shown here is derived from an EMBL/GenBank/DDBJ whole genome shotgun (WGS) entry which is preliminary data.</text>
</comment>
<feature type="region of interest" description="Disordered" evidence="1">
    <location>
        <begin position="1"/>
        <end position="48"/>
    </location>
</feature>
<feature type="region of interest" description="Disordered" evidence="1">
    <location>
        <begin position="87"/>
        <end position="113"/>
    </location>
</feature>
<sequence>MAQQRETLRPTRLRRRADKHCGSDVPLASKQHREPTVGSPGSTGAHGLHTITTAKRLRQKSYPSPFVAITERKTSREPSPLTLVELQSSSDIVTTNPNQPKTTTLKGKKQTKP</sequence>